<accession>A0A9N8ZF59</accession>
<reference evidence="2" key="1">
    <citation type="submission" date="2021-06" db="EMBL/GenBank/DDBJ databases">
        <authorList>
            <person name="Kallberg Y."/>
            <person name="Tangrot J."/>
            <person name="Rosling A."/>
        </authorList>
    </citation>
    <scope>NUCLEOTIDE SEQUENCE</scope>
    <source>
        <strain evidence="2">BR232B</strain>
    </source>
</reference>
<keyword evidence="3" id="KW-1185">Reference proteome</keyword>
<dbReference type="Proteomes" id="UP000789739">
    <property type="component" value="Unassembled WGS sequence"/>
</dbReference>
<protein>
    <submittedName>
        <fullName evidence="2">2650_t:CDS:1</fullName>
    </submittedName>
</protein>
<evidence type="ECO:0000256" key="1">
    <source>
        <dbReference type="SAM" id="MobiDB-lite"/>
    </source>
</evidence>
<dbReference type="AlphaFoldDB" id="A0A9N8ZF59"/>
<proteinExistence type="predicted"/>
<comment type="caution">
    <text evidence="2">The sequence shown here is derived from an EMBL/GenBank/DDBJ whole genome shotgun (WGS) entry which is preliminary data.</text>
</comment>
<sequence>MADSTWDSVRWLQSPQNYCRHLIENARNYQINQRLEEEGGGAEQGRQGPSNHNDQQWSENLLVR</sequence>
<feature type="compositionally biased region" description="Polar residues" evidence="1">
    <location>
        <begin position="49"/>
        <end position="64"/>
    </location>
</feature>
<feature type="region of interest" description="Disordered" evidence="1">
    <location>
        <begin position="35"/>
        <end position="64"/>
    </location>
</feature>
<organism evidence="2 3">
    <name type="scientific">Paraglomus brasilianum</name>
    <dbReference type="NCBI Taxonomy" id="144538"/>
    <lineage>
        <taxon>Eukaryota</taxon>
        <taxon>Fungi</taxon>
        <taxon>Fungi incertae sedis</taxon>
        <taxon>Mucoromycota</taxon>
        <taxon>Glomeromycotina</taxon>
        <taxon>Glomeromycetes</taxon>
        <taxon>Paraglomerales</taxon>
        <taxon>Paraglomeraceae</taxon>
        <taxon>Paraglomus</taxon>
    </lineage>
</organism>
<evidence type="ECO:0000313" key="2">
    <source>
        <dbReference type="EMBL" id="CAG8495496.1"/>
    </source>
</evidence>
<dbReference type="EMBL" id="CAJVPI010000177">
    <property type="protein sequence ID" value="CAG8495496.1"/>
    <property type="molecule type" value="Genomic_DNA"/>
</dbReference>
<gene>
    <name evidence="2" type="ORF">PBRASI_LOCUS2330</name>
</gene>
<name>A0A9N8ZF59_9GLOM</name>
<evidence type="ECO:0000313" key="3">
    <source>
        <dbReference type="Proteomes" id="UP000789739"/>
    </source>
</evidence>